<evidence type="ECO:0000259" key="12">
    <source>
        <dbReference type="Pfam" id="PF02727"/>
    </source>
</evidence>
<dbReference type="SUPFAM" id="SSF49998">
    <property type="entry name" value="Amine oxidase catalytic domain"/>
    <property type="match status" value="1"/>
</dbReference>
<keyword evidence="4 7" id="KW-0801">TPQ</keyword>
<feature type="modified residue" description="2',4',5'-topaquinone" evidence="8">
    <location>
        <position position="478"/>
    </location>
</feature>
<dbReference type="OrthoDB" id="3341590at2759"/>
<dbReference type="EC" id="1.4.3.-" evidence="9"/>
<dbReference type="EMBL" id="LK052958">
    <property type="protein sequence ID" value="CDR49087.1"/>
    <property type="molecule type" value="Genomic_DNA"/>
</dbReference>
<name>A0A061BPY4_RHOTO</name>
<dbReference type="FunFam" id="3.10.450.40:FF:000018">
    <property type="entry name" value="Amine oxidase"/>
    <property type="match status" value="1"/>
</dbReference>
<dbReference type="GO" id="GO:0009308">
    <property type="term" value="P:amine metabolic process"/>
    <property type="evidence" value="ECO:0007669"/>
    <property type="project" value="UniProtKB-UniRule"/>
</dbReference>
<feature type="active site" description="Proton acceptor" evidence="7">
    <location>
        <position position="397"/>
    </location>
</feature>
<evidence type="ECO:0000256" key="6">
    <source>
        <dbReference type="ARBA" id="ARBA00023008"/>
    </source>
</evidence>
<gene>
    <name evidence="14" type="ORF">RHTO0S_23e00364g</name>
</gene>
<evidence type="ECO:0000259" key="13">
    <source>
        <dbReference type="Pfam" id="PF09248"/>
    </source>
</evidence>
<dbReference type="Pfam" id="PF01179">
    <property type="entry name" value="Cu_amine_oxid"/>
    <property type="match status" value="1"/>
</dbReference>
<dbReference type="InterPro" id="IPR015800">
    <property type="entry name" value="Cu_amine_oxidase_N2"/>
</dbReference>
<feature type="signal peptide" evidence="10">
    <location>
        <begin position="1"/>
        <end position="18"/>
    </location>
</feature>
<evidence type="ECO:0000313" key="14">
    <source>
        <dbReference type="EMBL" id="CDR49087.1"/>
    </source>
</evidence>
<keyword evidence="5 9" id="KW-0560">Oxidoreductase</keyword>
<dbReference type="PRINTS" id="PR00766">
    <property type="entry name" value="CUDAOXIDASE"/>
</dbReference>
<dbReference type="InterPro" id="IPR036460">
    <property type="entry name" value="Cu_amine_oxidase_C_sf"/>
</dbReference>
<sequence length="795" mass="88907">MHVAGLLGALVAATAVTAAPSPKLPYFRGTRPRPAVQNFVSNVASAQYNLTDIPGKPTTKAPHSNIWATLSNDEAAEVVSFLHNQTALNLTAASDAGSWDNQITVIDLAVPNKTETLKYLSGKGPKPPRMAYATIMFNSVDEPYVEDYLVGPLPVSANTTYHPYSFRTTKGTSKVRNYDADSDATYKFMVDAAKTCDDIVEDLLGAPTDSWDIWGIDPLWHEDGRVISWVGFWGVPESVFDGETLLPQGLYMKFDFTGRDPSGWAFLGWLHDGIFYPTTADFRHAWSNGKVAKTTRNAGMNETWIGTDRDGAELPYDNRPPPIQIAPGGQRFAIDEDAQYVEWMDFSFYWSFRRDTGMRLWDIKYQNQTVLYELGLNEALAHYAGNDPVQSGTAYLDTWYGFGPYAFETIEGYDCPTYAHYAPTTFFANEVATTHRKSICFFEDTESFPIQRHANGQYVAATKNVVFKMKSVSTVGNYDYSFVYSFMLDGSIGVEVMASGYIQSAYYAKNGEYGYRIHDGLSGSMHDHVLNWKADFDVLGTQNTFAMHTVEPKEVKYPWSNHTRSTMHLVRDTLKNEDNATLHWPANGKSMYLVYNAEEKNKFGEERAWRIMPSIGGAGMHATIQNSSNLGPSLNFAKAPLYVTKHHDSEFSSAHASNAYDPYNPVVDFAKYLNGENLEQEDLVLWFNLGMHHVPHTGDLGNTVHTTAHAGMIMSPHNYLLRDPSRRSSQMVRLNYNSSASDVVSDILTFGGQQASGLFNLTAIQPDYKAYIGDSNVRKFPYDPQHPYNDTESIV</sequence>
<evidence type="ECO:0000259" key="11">
    <source>
        <dbReference type="Pfam" id="PF01179"/>
    </source>
</evidence>
<dbReference type="Pfam" id="PF02727">
    <property type="entry name" value="Cu_amine_oxidN2"/>
    <property type="match status" value="1"/>
</dbReference>
<dbReference type="PANTHER" id="PTHR10638:SF20">
    <property type="entry name" value="AMINE OXIDASE"/>
    <property type="match status" value="1"/>
</dbReference>
<feature type="chain" id="PRO_5030001987" description="Amine oxidase" evidence="10">
    <location>
        <begin position="19"/>
        <end position="795"/>
    </location>
</feature>
<dbReference type="Gene3D" id="2.70.98.20">
    <property type="entry name" value="Copper amine oxidase, catalytic domain"/>
    <property type="match status" value="1"/>
</dbReference>
<feature type="domain" description="Copper amine oxidase catalytic" evidence="11">
    <location>
        <begin position="324"/>
        <end position="725"/>
    </location>
</feature>
<evidence type="ECO:0000256" key="1">
    <source>
        <dbReference type="ARBA" id="ARBA00001935"/>
    </source>
</evidence>
<dbReference type="InterPro" id="IPR016182">
    <property type="entry name" value="Cu_amine_oxidase_N-reg"/>
</dbReference>
<keyword evidence="3 9" id="KW-0479">Metal-binding</keyword>
<dbReference type="PANTHER" id="PTHR10638">
    <property type="entry name" value="COPPER AMINE OXIDASE"/>
    <property type="match status" value="1"/>
</dbReference>
<keyword evidence="6 9" id="KW-0186">Copper</keyword>
<evidence type="ECO:0000256" key="10">
    <source>
        <dbReference type="SAM" id="SignalP"/>
    </source>
</evidence>
<comment type="PTM">
    <text evidence="8 9">Topaquinone (TPQ) is generated by copper-dependent autoxidation of a specific tyrosyl residue.</text>
</comment>
<dbReference type="InterPro" id="IPR015798">
    <property type="entry name" value="Cu_amine_oxidase_C"/>
</dbReference>
<evidence type="ECO:0000256" key="3">
    <source>
        <dbReference type="ARBA" id="ARBA00022723"/>
    </source>
</evidence>
<evidence type="ECO:0000256" key="5">
    <source>
        <dbReference type="ARBA" id="ARBA00023002"/>
    </source>
</evidence>
<feature type="domain" description="DUF1965" evidence="13">
    <location>
        <begin position="243"/>
        <end position="311"/>
    </location>
</feature>
<comment type="cofactor">
    <cofactor evidence="1">
        <name>Cu cation</name>
        <dbReference type="ChEBI" id="CHEBI:23378"/>
    </cofactor>
</comment>
<organism evidence="14">
    <name type="scientific">Rhodotorula toruloides</name>
    <name type="common">Yeast</name>
    <name type="synonym">Rhodosporidium toruloides</name>
    <dbReference type="NCBI Taxonomy" id="5286"/>
    <lineage>
        <taxon>Eukaryota</taxon>
        <taxon>Fungi</taxon>
        <taxon>Dikarya</taxon>
        <taxon>Basidiomycota</taxon>
        <taxon>Pucciniomycotina</taxon>
        <taxon>Microbotryomycetes</taxon>
        <taxon>Sporidiobolales</taxon>
        <taxon>Sporidiobolaceae</taxon>
        <taxon>Rhodotorula</taxon>
    </lineage>
</organism>
<dbReference type="Pfam" id="PF09248">
    <property type="entry name" value="DUF1965"/>
    <property type="match status" value="1"/>
</dbReference>
<dbReference type="Gene3D" id="3.10.450.40">
    <property type="match status" value="2"/>
</dbReference>
<dbReference type="GO" id="GO:0005507">
    <property type="term" value="F:copper ion binding"/>
    <property type="evidence" value="ECO:0007669"/>
    <property type="project" value="InterPro"/>
</dbReference>
<feature type="domain" description="Copper amine oxidase N2-terminal" evidence="12">
    <location>
        <begin position="78"/>
        <end position="154"/>
    </location>
</feature>
<evidence type="ECO:0000256" key="9">
    <source>
        <dbReference type="RuleBase" id="RU000672"/>
    </source>
</evidence>
<dbReference type="InterPro" id="IPR015328">
    <property type="entry name" value="DUF1965"/>
</dbReference>
<proteinExistence type="inferred from homology"/>
<dbReference type="GO" id="GO:0008131">
    <property type="term" value="F:primary methylamine oxidase activity"/>
    <property type="evidence" value="ECO:0007669"/>
    <property type="project" value="InterPro"/>
</dbReference>
<reference evidence="14" key="1">
    <citation type="journal article" date="2014" name="Genome Announc.">
        <title>Draft genome sequence of Rhodosporidium toruloides CECT1137, an oleaginous yeast of biotechnological interest.</title>
        <authorList>
            <person name="Morin N."/>
            <person name="Calcas X."/>
            <person name="Devillers H."/>
            <person name="Durrens P."/>
            <person name="Sherman D.J."/>
            <person name="Nicaud J.-M."/>
            <person name="Neuveglise C."/>
        </authorList>
    </citation>
    <scope>NUCLEOTIDE SEQUENCE</scope>
    <source>
        <strain evidence="14">CECT1137</strain>
    </source>
</reference>
<accession>A0A061BPY4</accession>
<dbReference type="AlphaFoldDB" id="A0A061BPY4"/>
<protein>
    <recommendedName>
        <fullName evidence="9">Amine oxidase</fullName>
        <ecNumber evidence="9">1.4.3.-</ecNumber>
    </recommendedName>
</protein>
<comment type="similarity">
    <text evidence="2 9">Belongs to the copper/topaquinone oxidase family.</text>
</comment>
<evidence type="ECO:0000256" key="8">
    <source>
        <dbReference type="PIRSR" id="PIRSR600269-51"/>
    </source>
</evidence>
<evidence type="ECO:0000256" key="2">
    <source>
        <dbReference type="ARBA" id="ARBA00007983"/>
    </source>
</evidence>
<dbReference type="GO" id="GO:0048038">
    <property type="term" value="F:quinone binding"/>
    <property type="evidence" value="ECO:0007669"/>
    <property type="project" value="InterPro"/>
</dbReference>
<comment type="cofactor">
    <cofactor evidence="9">
        <name>Cu cation</name>
        <dbReference type="ChEBI" id="CHEBI:23378"/>
    </cofactor>
    <text evidence="9">Contains 1 topaquinone per subunit.</text>
</comment>
<keyword evidence="10" id="KW-0732">Signal</keyword>
<feature type="active site" description="Schiff-base intermediate with substrate; via topaquinone" evidence="7">
    <location>
        <position position="478"/>
    </location>
</feature>
<evidence type="ECO:0000256" key="4">
    <source>
        <dbReference type="ARBA" id="ARBA00022772"/>
    </source>
</evidence>
<evidence type="ECO:0000256" key="7">
    <source>
        <dbReference type="PIRSR" id="PIRSR600269-50"/>
    </source>
</evidence>
<dbReference type="SUPFAM" id="SSF54416">
    <property type="entry name" value="Amine oxidase N-terminal region"/>
    <property type="match status" value="2"/>
</dbReference>
<dbReference type="GO" id="GO:0005886">
    <property type="term" value="C:plasma membrane"/>
    <property type="evidence" value="ECO:0007669"/>
    <property type="project" value="TreeGrafter"/>
</dbReference>
<dbReference type="InterPro" id="IPR000269">
    <property type="entry name" value="Cu_amine_oxidase"/>
</dbReference>